<keyword evidence="3 4" id="KW-0501">Molybdenum cofactor biosynthesis</keyword>
<reference evidence="6 7" key="1">
    <citation type="journal article" date="2024" name="Commun. Biol.">
        <title>Comparative genomic analysis of thermophilic fungi reveals convergent evolutionary adaptations and gene losses.</title>
        <authorList>
            <person name="Steindorff A.S."/>
            <person name="Aguilar-Pontes M.V."/>
            <person name="Robinson A.J."/>
            <person name="Andreopoulos B."/>
            <person name="LaButti K."/>
            <person name="Kuo A."/>
            <person name="Mondo S."/>
            <person name="Riley R."/>
            <person name="Otillar R."/>
            <person name="Haridas S."/>
            <person name="Lipzen A."/>
            <person name="Grimwood J."/>
            <person name="Schmutz J."/>
            <person name="Clum A."/>
            <person name="Reid I.D."/>
            <person name="Moisan M.C."/>
            <person name="Butler G."/>
            <person name="Nguyen T.T.M."/>
            <person name="Dewar K."/>
            <person name="Conant G."/>
            <person name="Drula E."/>
            <person name="Henrissat B."/>
            <person name="Hansel C."/>
            <person name="Singer S."/>
            <person name="Hutchinson M.I."/>
            <person name="de Vries R.P."/>
            <person name="Natvig D.O."/>
            <person name="Powell A.J."/>
            <person name="Tsang A."/>
            <person name="Grigoriev I.V."/>
        </authorList>
    </citation>
    <scope>NUCLEOTIDE SEQUENCE [LARGE SCALE GENOMIC DNA]</scope>
    <source>
        <strain evidence="6 7">CBS 494.80</strain>
    </source>
</reference>
<comment type="function">
    <text evidence="4">Sulfurates the molybdenum cofactor. Sulfation of molybdenum is essential for xanthine dehydrogenase (XDH) and aldehyde oxidase (ADO) enzymes in which molybdenum cofactor is liganded by 1 oxygen and 1 sulfur atom in active form.</text>
</comment>
<keyword evidence="7" id="KW-1185">Reference proteome</keyword>
<dbReference type="Pfam" id="PF03476">
    <property type="entry name" value="MOSC_N"/>
    <property type="match status" value="1"/>
</dbReference>
<comment type="catalytic activity">
    <reaction evidence="4">
        <text>Mo-molybdopterin + L-cysteine + AH2 = thio-Mo-molybdopterin + L-alanine + A + H2O</text>
        <dbReference type="Rhea" id="RHEA:42636"/>
        <dbReference type="ChEBI" id="CHEBI:13193"/>
        <dbReference type="ChEBI" id="CHEBI:15377"/>
        <dbReference type="ChEBI" id="CHEBI:17499"/>
        <dbReference type="ChEBI" id="CHEBI:35235"/>
        <dbReference type="ChEBI" id="CHEBI:57972"/>
        <dbReference type="ChEBI" id="CHEBI:71302"/>
        <dbReference type="ChEBI" id="CHEBI:82685"/>
        <dbReference type="EC" id="2.8.1.9"/>
    </reaction>
</comment>
<dbReference type="InterPro" id="IPR005302">
    <property type="entry name" value="MoCF_Sase_C"/>
</dbReference>
<evidence type="ECO:0000313" key="7">
    <source>
        <dbReference type="Proteomes" id="UP001595075"/>
    </source>
</evidence>
<gene>
    <name evidence="4" type="primary">hxB</name>
    <name evidence="6" type="ORF">VTL71DRAFT_4183</name>
</gene>
<keyword evidence="2 4" id="KW-0663">Pyridoxal phosphate</keyword>
<keyword evidence="1 4" id="KW-0808">Transferase</keyword>
<organism evidence="6 7">
    <name type="scientific">Oculimacula yallundae</name>
    <dbReference type="NCBI Taxonomy" id="86028"/>
    <lineage>
        <taxon>Eukaryota</taxon>
        <taxon>Fungi</taxon>
        <taxon>Dikarya</taxon>
        <taxon>Ascomycota</taxon>
        <taxon>Pezizomycotina</taxon>
        <taxon>Leotiomycetes</taxon>
        <taxon>Helotiales</taxon>
        <taxon>Ploettnerulaceae</taxon>
        <taxon>Oculimacula</taxon>
    </lineage>
</organism>
<dbReference type="PANTHER" id="PTHR14237">
    <property type="entry name" value="MOLYBDOPTERIN COFACTOR SULFURASE MOSC"/>
    <property type="match status" value="1"/>
</dbReference>
<dbReference type="HAMAP" id="MF_03050">
    <property type="entry name" value="MOCOS"/>
    <property type="match status" value="1"/>
</dbReference>
<accession>A0ABR4C528</accession>
<dbReference type="Proteomes" id="UP001595075">
    <property type="component" value="Unassembled WGS sequence"/>
</dbReference>
<evidence type="ECO:0000256" key="4">
    <source>
        <dbReference type="HAMAP-Rule" id="MF_03050"/>
    </source>
</evidence>
<protein>
    <recommendedName>
        <fullName evidence="4">Molybdenum cofactor sulfurase</fullName>
        <shortName evidence="4">MCS</shortName>
        <shortName evidence="4">MOS</shortName>
        <shortName evidence="4">MoCo sulfurase</shortName>
        <ecNumber evidence="4">2.8.1.9</ecNumber>
    </recommendedName>
    <alternativeName>
        <fullName evidence="4">Molybdenum cofactor sulfurtransferase</fullName>
    </alternativeName>
</protein>
<dbReference type="InterPro" id="IPR015424">
    <property type="entry name" value="PyrdxlP-dep_Trfase"/>
</dbReference>
<comment type="cofactor">
    <cofactor evidence="4">
        <name>pyridoxal 5'-phosphate</name>
        <dbReference type="ChEBI" id="CHEBI:597326"/>
    </cofactor>
</comment>
<comment type="similarity">
    <text evidence="4">Belongs to the class-V pyridoxal-phosphate-dependent aminotransferase family. MOCOS subfamily.</text>
</comment>
<feature type="domain" description="MOSC" evidence="5">
    <location>
        <begin position="674"/>
        <end position="829"/>
    </location>
</feature>
<evidence type="ECO:0000256" key="1">
    <source>
        <dbReference type="ARBA" id="ARBA00022679"/>
    </source>
</evidence>
<dbReference type="InterPro" id="IPR028886">
    <property type="entry name" value="MoCo_sulfurase"/>
</dbReference>
<feature type="modified residue" description="N6-(pyridoxal phosphate)lysine" evidence="4">
    <location>
        <position position="227"/>
    </location>
</feature>
<proteinExistence type="inferred from homology"/>
<feature type="active site" evidence="4">
    <location>
        <position position="391"/>
    </location>
</feature>
<evidence type="ECO:0000259" key="5">
    <source>
        <dbReference type="PROSITE" id="PS51340"/>
    </source>
</evidence>
<dbReference type="InterPro" id="IPR005303">
    <property type="entry name" value="MOCOS_middle"/>
</dbReference>
<dbReference type="InterPro" id="IPR015421">
    <property type="entry name" value="PyrdxlP-dep_Trfase_major"/>
</dbReference>
<dbReference type="PROSITE" id="PS51340">
    <property type="entry name" value="MOSC"/>
    <property type="match status" value="1"/>
</dbReference>
<evidence type="ECO:0000313" key="6">
    <source>
        <dbReference type="EMBL" id="KAL2065043.1"/>
    </source>
</evidence>
<name>A0ABR4C528_9HELO</name>
<dbReference type="Gene3D" id="3.40.640.10">
    <property type="entry name" value="Type I PLP-dependent aspartate aminotransferase-like (Major domain)"/>
    <property type="match status" value="1"/>
</dbReference>
<dbReference type="PANTHER" id="PTHR14237:SF80">
    <property type="entry name" value="MOLYBDENUM COFACTOR SULFURASE"/>
    <property type="match status" value="1"/>
</dbReference>
<dbReference type="SUPFAM" id="SSF53383">
    <property type="entry name" value="PLP-dependent transferases"/>
    <property type="match status" value="1"/>
</dbReference>
<sequence>MADAYNQNVEIFREEEYPMLKDDIYLDHAGTTLYSKSLMEQFMSDMMSNLYGNPHSASPSSQLSTNRIEDTRLKVLQFFKADPSDFDIVFTANATAGIKLVMEVFRDVETGFNYGYHRDAHTSLVGVRENARASRCLDDEDVEHWLSGSGPLVGSNSKSAVNLFAYPAQSNMDGRRLPLSWISRARNSSEVLAAYTLLDASALVSTAQLDLSNVNIAPDFTVLSLYKVFGFPDLGALIIRKESGAILKERKYFGGGTVDLVVCGKEQWHVSKGDSLHEILEDGSLAVHNILALNAAIDVHKKLYGSMERIARHTGFLAQKLYDGLTSLRHANSEPVCQIYSHGFGSKTTVKTQGPIVAFNLRNSNGAWISNHEFEKLAAVRKFHIRSGGLCNPGGAAACLDLEPWEMRKNFSAGFRCGAETDIYSGKITGVIRASMGAMTTLGDIEAFLAFVNEFYVETTTPTLVHASVPDQNDISKSQLNVTQIFQDISSEVPDIKQPGEIVLESLTIYPIKSCGGFQVPLNTDWEVRPEGLAWDREWCLVHQGTGQALSQKRHPRMALIRPAIDFEQGVLRVRCARSLEEIVLPLSTNPEYFEAGKSTQPTRVCGDAILARTYAKPEINKFFSDMLGVPCALARFPAGGSGISTRHAKAHLQKHQRSRIDTSTASQVAGILAPPTPPDSDSEVPRLPILLANESPLLVVSKASLTTLNKEIANVGGKPACVSVFRANIVLSSPQSEDLQPYDEDHWTSLRIGKQAFQMLGSCRRCHMICIDQDTAEKNDQPFVTLAKTRRFDSKIFFGSHMCHMPSQSITKTSQFPTIRVGDPVTIFNENA</sequence>
<evidence type="ECO:0000256" key="2">
    <source>
        <dbReference type="ARBA" id="ARBA00022898"/>
    </source>
</evidence>
<dbReference type="Pfam" id="PF03473">
    <property type="entry name" value="MOSC"/>
    <property type="match status" value="1"/>
</dbReference>
<dbReference type="Pfam" id="PF00266">
    <property type="entry name" value="Aminotran_5"/>
    <property type="match status" value="1"/>
</dbReference>
<evidence type="ECO:0000256" key="3">
    <source>
        <dbReference type="ARBA" id="ARBA00023150"/>
    </source>
</evidence>
<dbReference type="EMBL" id="JAZHXI010000013">
    <property type="protein sequence ID" value="KAL2065043.1"/>
    <property type="molecule type" value="Genomic_DNA"/>
</dbReference>
<dbReference type="InterPro" id="IPR000192">
    <property type="entry name" value="Aminotrans_V_dom"/>
</dbReference>
<comment type="caution">
    <text evidence="6">The sequence shown here is derived from an EMBL/GenBank/DDBJ whole genome shotgun (WGS) entry which is preliminary data.</text>
</comment>
<dbReference type="SUPFAM" id="SSF141673">
    <property type="entry name" value="MOSC N-terminal domain-like"/>
    <property type="match status" value="1"/>
</dbReference>
<dbReference type="EC" id="2.8.1.9" evidence="4"/>